<proteinExistence type="predicted"/>
<feature type="domain" description="Transketolase C-terminal" evidence="4">
    <location>
        <begin position="54"/>
        <end position="125"/>
    </location>
</feature>
<accession>X1EIZ9</accession>
<evidence type="ECO:0000259" key="4">
    <source>
        <dbReference type="Pfam" id="PF02780"/>
    </source>
</evidence>
<evidence type="ECO:0000256" key="2">
    <source>
        <dbReference type="ARBA" id="ARBA00023002"/>
    </source>
</evidence>
<reference evidence="5" key="1">
    <citation type="journal article" date="2014" name="Front. Microbiol.">
        <title>High frequency of phylogenetically diverse reductive dehalogenase-homologous genes in deep subseafloor sedimentary metagenomes.</title>
        <authorList>
            <person name="Kawai M."/>
            <person name="Futagami T."/>
            <person name="Toyoda A."/>
            <person name="Takaki Y."/>
            <person name="Nishi S."/>
            <person name="Hori S."/>
            <person name="Arai W."/>
            <person name="Tsubouchi T."/>
            <person name="Morono Y."/>
            <person name="Uchiyama I."/>
            <person name="Ito T."/>
            <person name="Fujiyama A."/>
            <person name="Inagaki F."/>
            <person name="Takami H."/>
        </authorList>
    </citation>
    <scope>NUCLEOTIDE SEQUENCE</scope>
    <source>
        <strain evidence="5">Expedition CK06-06</strain>
    </source>
</reference>
<dbReference type="PANTHER" id="PTHR43257">
    <property type="entry name" value="PYRUVATE DEHYDROGENASE E1 COMPONENT BETA SUBUNIT"/>
    <property type="match status" value="1"/>
</dbReference>
<dbReference type="Gene3D" id="3.40.50.970">
    <property type="match status" value="1"/>
</dbReference>
<dbReference type="GO" id="GO:0016491">
    <property type="term" value="F:oxidoreductase activity"/>
    <property type="evidence" value="ECO:0007669"/>
    <property type="project" value="UniProtKB-KW"/>
</dbReference>
<keyword evidence="3" id="KW-0786">Thiamine pyrophosphate</keyword>
<dbReference type="AlphaFoldDB" id="X1EIZ9"/>
<organism evidence="5">
    <name type="scientific">marine sediment metagenome</name>
    <dbReference type="NCBI Taxonomy" id="412755"/>
    <lineage>
        <taxon>unclassified sequences</taxon>
        <taxon>metagenomes</taxon>
        <taxon>ecological metagenomes</taxon>
    </lineage>
</organism>
<feature type="non-terminal residue" evidence="5">
    <location>
        <position position="1"/>
    </location>
</feature>
<gene>
    <name evidence="5" type="ORF">S01H4_55067</name>
</gene>
<dbReference type="InterPro" id="IPR009014">
    <property type="entry name" value="Transketo_C/PFOR_II"/>
</dbReference>
<keyword evidence="2" id="KW-0560">Oxidoreductase</keyword>
<dbReference type="PANTHER" id="PTHR43257:SF2">
    <property type="entry name" value="PYRUVATE DEHYDROGENASE E1 COMPONENT SUBUNIT BETA"/>
    <property type="match status" value="1"/>
</dbReference>
<dbReference type="EMBL" id="BART01031744">
    <property type="protein sequence ID" value="GAH17094.1"/>
    <property type="molecule type" value="Genomic_DNA"/>
</dbReference>
<dbReference type="InterPro" id="IPR029061">
    <property type="entry name" value="THDP-binding"/>
</dbReference>
<dbReference type="SUPFAM" id="SSF52518">
    <property type="entry name" value="Thiamin diphosphate-binding fold (THDP-binding)"/>
    <property type="match status" value="1"/>
</dbReference>
<sequence length="138" mass="15595">GWRIIAPSNAFDYIGLFNSSMISLDPVLIIEHHALYDMTSPIPSGNLDYFVELGKAKPVAEGSDVTLITYSNLVPRCENLLSQWAEENISVELIDFRSLDYPSIDYHLIGESVKKTGAVVIVEEYRIVNMMPEPYLWI</sequence>
<dbReference type="Gene3D" id="3.40.50.920">
    <property type="match status" value="1"/>
</dbReference>
<comment type="caution">
    <text evidence="5">The sequence shown here is derived from an EMBL/GenBank/DDBJ whole genome shotgun (WGS) entry which is preliminary data.</text>
</comment>
<evidence type="ECO:0000256" key="3">
    <source>
        <dbReference type="ARBA" id="ARBA00023052"/>
    </source>
</evidence>
<evidence type="ECO:0000313" key="5">
    <source>
        <dbReference type="EMBL" id="GAH17094.1"/>
    </source>
</evidence>
<name>X1EIZ9_9ZZZZ</name>
<evidence type="ECO:0000256" key="1">
    <source>
        <dbReference type="ARBA" id="ARBA00001964"/>
    </source>
</evidence>
<dbReference type="SUPFAM" id="SSF52922">
    <property type="entry name" value="TK C-terminal domain-like"/>
    <property type="match status" value="1"/>
</dbReference>
<dbReference type="Pfam" id="PF02780">
    <property type="entry name" value="Transketolase_C"/>
    <property type="match status" value="1"/>
</dbReference>
<dbReference type="InterPro" id="IPR033248">
    <property type="entry name" value="Transketolase_C"/>
</dbReference>
<comment type="cofactor">
    <cofactor evidence="1">
        <name>thiamine diphosphate</name>
        <dbReference type="ChEBI" id="CHEBI:58937"/>
    </cofactor>
</comment>
<protein>
    <recommendedName>
        <fullName evidence="4">Transketolase C-terminal domain-containing protein</fullName>
    </recommendedName>
</protein>